<accession>Q5NYA5</accession>
<reference evidence="1 2" key="1">
    <citation type="journal article" date="2005" name="Arch. Microbiol.">
        <title>The genome sequence of an anaerobic aromatic-degrading denitrifying bacterium, strain EbN1.</title>
        <authorList>
            <person name="Rabus R."/>
            <person name="Kube M."/>
            <person name="Heider J."/>
            <person name="Beck A."/>
            <person name="Heitmann K."/>
            <person name="Widdel F."/>
            <person name="Reinhardt R."/>
        </authorList>
    </citation>
    <scope>NUCLEOTIDE SEQUENCE [LARGE SCALE GENOMIC DNA]</scope>
    <source>
        <strain evidence="1 2">EbN1</strain>
    </source>
</reference>
<keyword evidence="2" id="KW-1185">Reference proteome</keyword>
<evidence type="ECO:0000313" key="2">
    <source>
        <dbReference type="Proteomes" id="UP000006552"/>
    </source>
</evidence>
<organism evidence="1 2">
    <name type="scientific">Aromatoleum aromaticum (strain DSM 19018 / LMG 30748 / EbN1)</name>
    <name type="common">Azoarcus sp. (strain EbN1)</name>
    <dbReference type="NCBI Taxonomy" id="76114"/>
    <lineage>
        <taxon>Bacteria</taxon>
        <taxon>Pseudomonadati</taxon>
        <taxon>Pseudomonadota</taxon>
        <taxon>Betaproteobacteria</taxon>
        <taxon>Rhodocyclales</taxon>
        <taxon>Rhodocyclaceae</taxon>
        <taxon>Aromatoleum</taxon>
    </lineage>
</organism>
<sequence length="204" mass="22541">MTRPIHPCVLRFSSGPAESAPSCDSPSLLLRRPTIAWSEITSAPPIGHGIGTRIEMRVASAPGWSVLRRRGMTSASRCGIHGISDTRRRSSLPATGRPSVLNPALQNRWVPWSHTSNHFMLSSIAASDHFIHKAGSTPGRPPETLSRSPARLRFSSDALFITAPSHWIGVPKHKHCGFRAKDLIGNRWKPHCSRFRPWRPADEV</sequence>
<dbReference type="AlphaFoldDB" id="Q5NYA5"/>
<dbReference type="EMBL" id="CR555306">
    <property type="protein sequence ID" value="CAI09959.1"/>
    <property type="molecule type" value="Genomic_DNA"/>
</dbReference>
<proteinExistence type="predicted"/>
<gene>
    <name evidence="1" type="ORF">ebA6701</name>
</gene>
<evidence type="ECO:0000313" key="1">
    <source>
        <dbReference type="EMBL" id="CAI09959.1"/>
    </source>
</evidence>
<name>Q5NYA5_AROAE</name>
<dbReference type="STRING" id="76114.ebA6701"/>
<dbReference type="HOGENOM" id="CLU_1340963_0_0_4"/>
<dbReference type="KEGG" id="eba:ebA6701"/>
<dbReference type="Proteomes" id="UP000006552">
    <property type="component" value="Chromosome"/>
</dbReference>
<protein>
    <submittedName>
        <fullName evidence="1">Uncharacterized protein</fullName>
    </submittedName>
</protein>